<evidence type="ECO:0000256" key="5">
    <source>
        <dbReference type="ARBA" id="ARBA00023239"/>
    </source>
</evidence>
<dbReference type="Proteomes" id="UP000266118">
    <property type="component" value="Chromosome"/>
</dbReference>
<dbReference type="UniPathway" id="UPA00077">
    <property type="reaction ID" value="UER00154"/>
</dbReference>
<evidence type="ECO:0000313" key="9">
    <source>
        <dbReference type="Proteomes" id="UP000266118"/>
    </source>
</evidence>
<dbReference type="GO" id="GO:0005737">
    <property type="term" value="C:cytoplasm"/>
    <property type="evidence" value="ECO:0007669"/>
    <property type="project" value="TreeGrafter"/>
</dbReference>
<dbReference type="GO" id="GO:0004150">
    <property type="term" value="F:dihydroneopterin aldolase activity"/>
    <property type="evidence" value="ECO:0007669"/>
    <property type="project" value="UniProtKB-UniRule"/>
</dbReference>
<dbReference type="Gene3D" id="3.30.1130.10">
    <property type="match status" value="1"/>
</dbReference>
<dbReference type="EC" id="4.1.2.25" evidence="6"/>
<keyword evidence="9" id="KW-1185">Reference proteome</keyword>
<evidence type="ECO:0000256" key="6">
    <source>
        <dbReference type="RuleBase" id="RU362079"/>
    </source>
</evidence>
<comment type="similarity">
    <text evidence="3 6">Belongs to the DHNA family.</text>
</comment>
<dbReference type="GO" id="GO:0046654">
    <property type="term" value="P:tetrahydrofolate biosynthetic process"/>
    <property type="evidence" value="ECO:0007669"/>
    <property type="project" value="UniProtKB-UniRule"/>
</dbReference>
<dbReference type="InterPro" id="IPR043133">
    <property type="entry name" value="GTP-CH-I_C/QueF"/>
</dbReference>
<comment type="function">
    <text evidence="6">Catalyzes the conversion of 7,8-dihydroneopterin to 6-hydroxymethyl-7,8-dihydropterin.</text>
</comment>
<dbReference type="NCBIfam" id="TIGR00525">
    <property type="entry name" value="folB"/>
    <property type="match status" value="1"/>
</dbReference>
<evidence type="ECO:0000256" key="4">
    <source>
        <dbReference type="ARBA" id="ARBA00022909"/>
    </source>
</evidence>
<dbReference type="OrthoDB" id="9803748at2"/>
<dbReference type="EMBL" id="CP032489">
    <property type="protein sequence ID" value="AYD47280.1"/>
    <property type="molecule type" value="Genomic_DNA"/>
</dbReference>
<dbReference type="GO" id="GO:0046656">
    <property type="term" value="P:folic acid biosynthetic process"/>
    <property type="evidence" value="ECO:0007669"/>
    <property type="project" value="UniProtKB-UniRule"/>
</dbReference>
<proteinExistence type="inferred from homology"/>
<keyword evidence="5 6" id="KW-0456">Lyase</keyword>
<dbReference type="NCBIfam" id="TIGR00526">
    <property type="entry name" value="folB_dom"/>
    <property type="match status" value="1"/>
</dbReference>
<comment type="pathway">
    <text evidence="2 6">Cofactor biosynthesis; tetrahydrofolate biosynthesis; 2-amino-4-hydroxy-6-hydroxymethyl-7,8-dihydropteridine diphosphate from 7,8-dihydroneopterin triphosphate: step 3/4.</text>
</comment>
<dbReference type="PANTHER" id="PTHR42844:SF1">
    <property type="entry name" value="DIHYDRONEOPTERIN ALDOLASE 1-RELATED"/>
    <property type="match status" value="1"/>
</dbReference>
<evidence type="ECO:0000256" key="1">
    <source>
        <dbReference type="ARBA" id="ARBA00001353"/>
    </source>
</evidence>
<keyword evidence="4 6" id="KW-0289">Folate biosynthesis</keyword>
<name>A0A386HP62_9BACT</name>
<evidence type="ECO:0000256" key="2">
    <source>
        <dbReference type="ARBA" id="ARBA00005013"/>
    </source>
</evidence>
<evidence type="ECO:0000259" key="7">
    <source>
        <dbReference type="SMART" id="SM00905"/>
    </source>
</evidence>
<dbReference type="Pfam" id="PF02152">
    <property type="entry name" value="FolB"/>
    <property type="match status" value="1"/>
</dbReference>
<gene>
    <name evidence="8" type="primary">folB</name>
    <name evidence="8" type="ORF">D6B99_06440</name>
</gene>
<dbReference type="AlphaFoldDB" id="A0A386HP62"/>
<evidence type="ECO:0000313" key="8">
    <source>
        <dbReference type="EMBL" id="AYD47280.1"/>
    </source>
</evidence>
<sequence length="120" mass="13600">MLKIELHNLWFHAHHGLYEEEKVLGGNFNMDITLFYQPRGIPNQISDTVDYSAVYALVKNRMTKPEPLLETLVMNICNEILEKFSIAEEITVSIKKTTPPIIGFTGSVSVTYTTNRKAGI</sequence>
<comment type="catalytic activity">
    <reaction evidence="1 6">
        <text>7,8-dihydroneopterin = 6-hydroxymethyl-7,8-dihydropterin + glycolaldehyde</text>
        <dbReference type="Rhea" id="RHEA:10540"/>
        <dbReference type="ChEBI" id="CHEBI:17001"/>
        <dbReference type="ChEBI" id="CHEBI:17071"/>
        <dbReference type="ChEBI" id="CHEBI:44841"/>
        <dbReference type="EC" id="4.1.2.25"/>
    </reaction>
</comment>
<feature type="domain" description="Dihydroneopterin aldolase/epimerase" evidence="7">
    <location>
        <begin position="4"/>
        <end position="114"/>
    </location>
</feature>
<evidence type="ECO:0000256" key="3">
    <source>
        <dbReference type="ARBA" id="ARBA00005708"/>
    </source>
</evidence>
<dbReference type="SUPFAM" id="SSF55620">
    <property type="entry name" value="Tetrahydrobiopterin biosynthesis enzymes-like"/>
    <property type="match status" value="1"/>
</dbReference>
<reference evidence="8 9" key="1">
    <citation type="submission" date="2018-09" db="EMBL/GenBank/DDBJ databases">
        <title>Arachidicoccus sp. nov., a bacterium isolated from soil.</title>
        <authorList>
            <person name="Weon H.-Y."/>
            <person name="Kwon S.-W."/>
            <person name="Lee S.A."/>
        </authorList>
    </citation>
    <scope>NUCLEOTIDE SEQUENCE [LARGE SCALE GENOMIC DNA]</scope>
    <source>
        <strain evidence="8 9">KIS59-12</strain>
    </source>
</reference>
<dbReference type="SMART" id="SM00905">
    <property type="entry name" value="FolB"/>
    <property type="match status" value="1"/>
</dbReference>
<dbReference type="KEGG" id="ark:D6B99_06440"/>
<protein>
    <recommendedName>
        <fullName evidence="6">7,8-dihydroneopterin aldolase</fullName>
        <ecNumber evidence="6">4.1.2.25</ecNumber>
    </recommendedName>
</protein>
<dbReference type="InterPro" id="IPR006156">
    <property type="entry name" value="Dihydroneopterin_aldolase"/>
</dbReference>
<accession>A0A386HP62</accession>
<dbReference type="RefSeq" id="WP_119986229.1">
    <property type="nucleotide sequence ID" value="NZ_CP032489.1"/>
</dbReference>
<dbReference type="InterPro" id="IPR006157">
    <property type="entry name" value="FolB_dom"/>
</dbReference>
<organism evidence="8 9">
    <name type="scientific">Arachidicoccus soli</name>
    <dbReference type="NCBI Taxonomy" id="2341117"/>
    <lineage>
        <taxon>Bacteria</taxon>
        <taxon>Pseudomonadati</taxon>
        <taxon>Bacteroidota</taxon>
        <taxon>Chitinophagia</taxon>
        <taxon>Chitinophagales</taxon>
        <taxon>Chitinophagaceae</taxon>
        <taxon>Arachidicoccus</taxon>
    </lineage>
</organism>
<dbReference type="PANTHER" id="PTHR42844">
    <property type="entry name" value="DIHYDRONEOPTERIN ALDOLASE 1-RELATED"/>
    <property type="match status" value="1"/>
</dbReference>